<feature type="transmembrane region" description="Helical" evidence="1">
    <location>
        <begin position="12"/>
        <end position="32"/>
    </location>
</feature>
<keyword evidence="1" id="KW-0472">Membrane</keyword>
<keyword evidence="3" id="KW-1185">Reference proteome</keyword>
<protein>
    <submittedName>
        <fullName evidence="2">Uncharacterized protein</fullName>
    </submittedName>
</protein>
<comment type="caution">
    <text evidence="2">The sequence shown here is derived from an EMBL/GenBank/DDBJ whole genome shotgun (WGS) entry which is preliminary data.</text>
</comment>
<proteinExistence type="predicted"/>
<dbReference type="AlphaFoldDB" id="A0A2T0SJT7"/>
<reference evidence="2 3" key="1">
    <citation type="submission" date="2018-03" db="EMBL/GenBank/DDBJ databases">
        <title>Genomic Encyclopedia of Archaeal and Bacterial Type Strains, Phase II (KMG-II): from individual species to whole genera.</title>
        <authorList>
            <person name="Goeker M."/>
        </authorList>
    </citation>
    <scope>NUCLEOTIDE SEQUENCE [LARGE SCALE GENOMIC DNA]</scope>
    <source>
        <strain evidence="2 3">DSM 45348</strain>
    </source>
</reference>
<keyword evidence="1" id="KW-1133">Transmembrane helix</keyword>
<dbReference type="EMBL" id="PVZG01000001">
    <property type="protein sequence ID" value="PRY33680.1"/>
    <property type="molecule type" value="Genomic_DNA"/>
</dbReference>
<sequence length="49" mass="5115">MTTLLEADGSVIWLVAVLVVLASGLAAALLAASRANGTPMRVEHRSPER</sequence>
<evidence type="ECO:0000313" key="3">
    <source>
        <dbReference type="Proteomes" id="UP000239209"/>
    </source>
</evidence>
<name>A0A2T0SJT7_9ACTN</name>
<dbReference type="RefSeq" id="WP_158277698.1">
    <property type="nucleotide sequence ID" value="NZ_PVZG01000001.1"/>
</dbReference>
<evidence type="ECO:0000256" key="1">
    <source>
        <dbReference type="SAM" id="Phobius"/>
    </source>
</evidence>
<gene>
    <name evidence="2" type="ORF">CLV70_101843</name>
</gene>
<dbReference type="Proteomes" id="UP000239209">
    <property type="component" value="Unassembled WGS sequence"/>
</dbReference>
<organism evidence="2 3">
    <name type="scientific">Pseudosporangium ferrugineum</name>
    <dbReference type="NCBI Taxonomy" id="439699"/>
    <lineage>
        <taxon>Bacteria</taxon>
        <taxon>Bacillati</taxon>
        <taxon>Actinomycetota</taxon>
        <taxon>Actinomycetes</taxon>
        <taxon>Micromonosporales</taxon>
        <taxon>Micromonosporaceae</taxon>
        <taxon>Pseudosporangium</taxon>
    </lineage>
</organism>
<keyword evidence="1" id="KW-0812">Transmembrane</keyword>
<evidence type="ECO:0000313" key="2">
    <source>
        <dbReference type="EMBL" id="PRY33680.1"/>
    </source>
</evidence>
<accession>A0A2T0SJT7</accession>